<dbReference type="SUPFAM" id="SSF52096">
    <property type="entry name" value="ClpP/crotonase"/>
    <property type="match status" value="1"/>
</dbReference>
<dbReference type="Proteomes" id="UP000750711">
    <property type="component" value="Unassembled WGS sequence"/>
</dbReference>
<organism evidence="2 3">
    <name type="scientific">Trichoglossum hirsutum</name>
    <dbReference type="NCBI Taxonomy" id="265104"/>
    <lineage>
        <taxon>Eukaryota</taxon>
        <taxon>Fungi</taxon>
        <taxon>Dikarya</taxon>
        <taxon>Ascomycota</taxon>
        <taxon>Pezizomycotina</taxon>
        <taxon>Geoglossomycetes</taxon>
        <taxon>Geoglossales</taxon>
        <taxon>Geoglossaceae</taxon>
        <taxon>Trichoglossum</taxon>
    </lineage>
</organism>
<evidence type="ECO:0000313" key="2">
    <source>
        <dbReference type="EMBL" id="KAH0559692.1"/>
    </source>
</evidence>
<gene>
    <name evidence="2" type="ORF">GP486_003789</name>
</gene>
<dbReference type="InterPro" id="IPR052766">
    <property type="entry name" value="S41A_metabolite_peptidase"/>
</dbReference>
<reference evidence="2" key="1">
    <citation type="submission" date="2021-03" db="EMBL/GenBank/DDBJ databases">
        <title>Comparative genomics and phylogenomic investigation of the class Geoglossomycetes provide insights into ecological specialization and systematics.</title>
        <authorList>
            <person name="Melie T."/>
            <person name="Pirro S."/>
            <person name="Miller A.N."/>
            <person name="Quandt A."/>
        </authorList>
    </citation>
    <scope>NUCLEOTIDE SEQUENCE</scope>
    <source>
        <strain evidence="2">CAQ_001_2017</strain>
    </source>
</reference>
<name>A0A9P8LCD5_9PEZI</name>
<dbReference type="InterPro" id="IPR029045">
    <property type="entry name" value="ClpP/crotonase-like_dom_sf"/>
</dbReference>
<dbReference type="EMBL" id="JAGHQM010000540">
    <property type="protein sequence ID" value="KAH0559692.1"/>
    <property type="molecule type" value="Genomic_DNA"/>
</dbReference>
<dbReference type="Gene3D" id="3.90.226.10">
    <property type="entry name" value="2-enoyl-CoA Hydratase, Chain A, domain 1"/>
    <property type="match status" value="1"/>
</dbReference>
<proteinExistence type="predicted"/>
<dbReference type="Pfam" id="PF23658">
    <property type="entry name" value="PDZ_CPAF_rel"/>
    <property type="match status" value="1"/>
</dbReference>
<dbReference type="PANTHER" id="PTHR37049">
    <property type="entry name" value="PEPTIDASE S41 FAMILY PROTEIN"/>
    <property type="match status" value="1"/>
</dbReference>
<dbReference type="AlphaFoldDB" id="A0A9P8LCD5"/>
<evidence type="ECO:0000313" key="3">
    <source>
        <dbReference type="Proteomes" id="UP000750711"/>
    </source>
</evidence>
<feature type="domain" description="CPAF-like PDZ" evidence="1">
    <location>
        <begin position="2"/>
        <end position="47"/>
    </location>
</feature>
<sequence>MLSAAQDIQGLLNVFSGGATFYPGDTITFTFENGTKLSDRYLAIYNDPGPTGPLETGGDFYNFFVLGFYPASFDPNQSDDTNNSSASSSAVPSTLTAAATSTATSSASPTPLSWNNTAYPDTPDVAQADLGTYGGGYVSGYFLNSTSTSVLSIPSFDEYGDAVNTFQSTIGQFITKSKAAGLRKVVIDLQQNVGGQSLLAIDAFKQFFPNIDPFVGSRMRAHPSANVMGKTMTGYWDSLNDTDDDYYFLAANAWVATDRINANTGRNFSSWAEFFGPNLYNGDNFTNTQRYNLSSFIFDVAAIGNEDVAFAVYGYGANPAPPNAAPPYAAEDIIILSDGICDSSCALFMEMMHHEAGVRVVVAGGKPSTGPMQAPSGSRGSRSYATYVLDANIDFIQLLLADQNSPEVNFLPNRTQALDVDVTFASINLFDQVRKGETIPLQFAYEAADCRIFYTPQTAYNYTALWQYAADAIWNKPNLCVQGSTGFATTGTNKTNFVGPPSGTPGTFSNLTTHLSTLNTSSIPHLTSLNDGITADFRPRNAGTSNVKSCNGPSDCSDGFLCSTVNTCQGGKVGPSSQCLPKCFVSLAPCRNGGKCQLQSAAGAAVGSQQLQQGFCAPAANTQKCGTGTTPGQVNVGPPPPAKMR</sequence>
<accession>A0A9P8LCD5</accession>
<comment type="caution">
    <text evidence="2">The sequence shown here is derived from an EMBL/GenBank/DDBJ whole genome shotgun (WGS) entry which is preliminary data.</text>
</comment>
<keyword evidence="3" id="KW-1185">Reference proteome</keyword>
<dbReference type="PANTHER" id="PTHR37049:SF5">
    <property type="entry name" value="TAIL SPECIFIC PROTEASE DOMAIN-CONTAINING PROTEIN"/>
    <property type="match status" value="1"/>
</dbReference>
<protein>
    <recommendedName>
        <fullName evidence="1">CPAF-like PDZ domain-containing protein</fullName>
    </recommendedName>
</protein>
<dbReference type="InterPro" id="IPR056186">
    <property type="entry name" value="PDZ_CPAF-rel"/>
</dbReference>
<evidence type="ECO:0000259" key="1">
    <source>
        <dbReference type="Pfam" id="PF23658"/>
    </source>
</evidence>